<dbReference type="GO" id="GO:0046872">
    <property type="term" value="F:metal ion binding"/>
    <property type="evidence" value="ECO:0007669"/>
    <property type="project" value="UniProtKB-KW"/>
</dbReference>
<keyword evidence="13" id="KW-1185">Reference proteome</keyword>
<dbReference type="PROSITE" id="PS50234">
    <property type="entry name" value="VWFA"/>
    <property type="match status" value="1"/>
</dbReference>
<evidence type="ECO:0000313" key="13">
    <source>
        <dbReference type="Proteomes" id="UP001152320"/>
    </source>
</evidence>
<feature type="chain" id="PRO_5040414376" evidence="10">
    <location>
        <begin position="25"/>
        <end position="484"/>
    </location>
</feature>
<evidence type="ECO:0000256" key="6">
    <source>
        <dbReference type="ARBA" id="ARBA00022729"/>
    </source>
</evidence>
<protein>
    <submittedName>
        <fullName evidence="12">Anthrax toxin receptor 1</fullName>
    </submittedName>
</protein>
<evidence type="ECO:0000256" key="2">
    <source>
        <dbReference type="ARBA" id="ARBA00008095"/>
    </source>
</evidence>
<comment type="subcellular location">
    <subcellularLocation>
        <location evidence="1">Membrane</location>
        <topology evidence="1">Single-pass type I membrane protein</topology>
    </subcellularLocation>
</comment>
<evidence type="ECO:0000256" key="4">
    <source>
        <dbReference type="ARBA" id="ARBA00022692"/>
    </source>
</evidence>
<comment type="similarity">
    <text evidence="2">Belongs to the ATR family.</text>
</comment>
<dbReference type="Proteomes" id="UP001152320">
    <property type="component" value="Chromosome 20"/>
</dbReference>
<keyword evidence="5" id="KW-0479">Metal-binding</keyword>
<keyword evidence="12" id="KW-0675">Receptor</keyword>
<dbReference type="PRINTS" id="PR00453">
    <property type="entry name" value="VWFADOMAIN"/>
</dbReference>
<organism evidence="12 13">
    <name type="scientific">Holothuria leucospilota</name>
    <name type="common">Black long sea cucumber</name>
    <name type="synonym">Mertensiothuria leucospilota</name>
    <dbReference type="NCBI Taxonomy" id="206669"/>
    <lineage>
        <taxon>Eukaryota</taxon>
        <taxon>Metazoa</taxon>
        <taxon>Echinodermata</taxon>
        <taxon>Eleutherozoa</taxon>
        <taxon>Echinozoa</taxon>
        <taxon>Holothuroidea</taxon>
        <taxon>Aspidochirotacea</taxon>
        <taxon>Aspidochirotida</taxon>
        <taxon>Holothuriidae</taxon>
        <taxon>Holothuria</taxon>
    </lineage>
</organism>
<evidence type="ECO:0000256" key="7">
    <source>
        <dbReference type="ARBA" id="ARBA00022989"/>
    </source>
</evidence>
<dbReference type="InterPro" id="IPR013783">
    <property type="entry name" value="Ig-like_fold"/>
</dbReference>
<evidence type="ECO:0000256" key="5">
    <source>
        <dbReference type="ARBA" id="ARBA00022723"/>
    </source>
</evidence>
<dbReference type="SUPFAM" id="SSF53300">
    <property type="entry name" value="vWA-like"/>
    <property type="match status" value="1"/>
</dbReference>
<evidence type="ECO:0000256" key="3">
    <source>
        <dbReference type="ARBA" id="ARBA00022553"/>
    </source>
</evidence>
<evidence type="ECO:0000313" key="12">
    <source>
        <dbReference type="EMBL" id="KAJ8022959.1"/>
    </source>
</evidence>
<dbReference type="InterPro" id="IPR002035">
    <property type="entry name" value="VWF_A"/>
</dbReference>
<gene>
    <name evidence="12" type="ORF">HOLleu_38008</name>
</gene>
<feature type="signal peptide" evidence="10">
    <location>
        <begin position="1"/>
        <end position="24"/>
    </location>
</feature>
<accession>A0A9Q0YIT4</accession>
<dbReference type="GO" id="GO:0038023">
    <property type="term" value="F:signaling receptor activity"/>
    <property type="evidence" value="ECO:0007669"/>
    <property type="project" value="InterPro"/>
</dbReference>
<keyword evidence="4 9" id="KW-0812">Transmembrane</keyword>
<sequence length="484" mass="52480">MKYCKSSSLLPGVVLILLSHLVVGLSLVRRAGNEAEGFISTGTHMAAGRRSQCRGGFDVYFLLDSSSSVTNNHFQKQTVDFVEALVSRFTSADLRVSFISFSSENRAEMILELTENRFLIEEGIQTLRKHTTGGGTFLYPGLQLANEQIQTRGGDAASVVITLTDGKLDDKREATEQADKARKMGASVLAVRVGESETRDLLNVADKPSSEHIFRGDSFNELENIIDKIVNTSCVEILGATPLTVCTEESYNVTIIGNGFTKTTDLGKVICNFRLNDTTNQEVKPYTVNSTHLTCPAPMIEEDGSFVVLQVSVNGISFISSNVTITAEGCEPPNIGGVLLGFFLAFLILGLIAAWWFWNVLCCVVVTKPAPPKPAPPPPSDKKWPVVDASLYGGGGPGGMRPVTVRWGQGGSTEAAAHLEKAKDAEVVAMIDQSEKRPQPPKSGFKDKLAAFFAPVKSLYDRVSVMRPAPGDKGKCMRVQRERL</sequence>
<dbReference type="OrthoDB" id="10035766at2759"/>
<dbReference type="PANTHER" id="PTHR16059">
    <property type="entry name" value="ANTHRAX TOXIN RECEPTOR"/>
    <property type="match status" value="1"/>
</dbReference>
<keyword evidence="3" id="KW-0597">Phosphoprotein</keyword>
<dbReference type="EMBL" id="JAIZAY010000020">
    <property type="protein sequence ID" value="KAJ8022959.1"/>
    <property type="molecule type" value="Genomic_DNA"/>
</dbReference>
<name>A0A9Q0YIT4_HOLLE</name>
<keyword evidence="6 10" id="KW-0732">Signal</keyword>
<keyword evidence="8 9" id="KW-0472">Membrane</keyword>
<dbReference type="Pfam" id="PF05587">
    <property type="entry name" value="Anth_Ig"/>
    <property type="match status" value="1"/>
</dbReference>
<feature type="domain" description="VWFA" evidence="11">
    <location>
        <begin position="58"/>
        <end position="229"/>
    </location>
</feature>
<dbReference type="GO" id="GO:0016020">
    <property type="term" value="C:membrane"/>
    <property type="evidence" value="ECO:0007669"/>
    <property type="project" value="UniProtKB-SubCell"/>
</dbReference>
<evidence type="ECO:0000256" key="1">
    <source>
        <dbReference type="ARBA" id="ARBA00004479"/>
    </source>
</evidence>
<dbReference type="InterPro" id="IPR008399">
    <property type="entry name" value="Anthrax_toxin_rcpt_C"/>
</dbReference>
<dbReference type="AlphaFoldDB" id="A0A9Q0YIT4"/>
<evidence type="ECO:0000256" key="9">
    <source>
        <dbReference type="SAM" id="Phobius"/>
    </source>
</evidence>
<dbReference type="Pfam" id="PF00092">
    <property type="entry name" value="VWA"/>
    <property type="match status" value="1"/>
</dbReference>
<feature type="transmembrane region" description="Helical" evidence="9">
    <location>
        <begin position="337"/>
        <end position="358"/>
    </location>
</feature>
<dbReference type="Gene3D" id="3.40.50.410">
    <property type="entry name" value="von Willebrand factor, type A domain"/>
    <property type="match status" value="1"/>
</dbReference>
<keyword evidence="7 9" id="KW-1133">Transmembrane helix</keyword>
<proteinExistence type="inferred from homology"/>
<evidence type="ECO:0000256" key="10">
    <source>
        <dbReference type="SAM" id="SignalP"/>
    </source>
</evidence>
<evidence type="ECO:0000256" key="8">
    <source>
        <dbReference type="ARBA" id="ARBA00023136"/>
    </source>
</evidence>
<evidence type="ECO:0000259" key="11">
    <source>
        <dbReference type="PROSITE" id="PS50234"/>
    </source>
</evidence>
<dbReference type="InterPro" id="IPR008400">
    <property type="entry name" value="Anthrax_toxin_rcpt_extracel"/>
</dbReference>
<dbReference type="PANTHER" id="PTHR16059:SF25">
    <property type="entry name" value="LYSOZYME"/>
    <property type="match status" value="1"/>
</dbReference>
<reference evidence="12" key="1">
    <citation type="submission" date="2021-10" db="EMBL/GenBank/DDBJ databases">
        <title>Tropical sea cucumber genome reveals ecological adaptation and Cuvierian tubules defense mechanism.</title>
        <authorList>
            <person name="Chen T."/>
        </authorList>
    </citation>
    <scope>NUCLEOTIDE SEQUENCE</scope>
    <source>
        <strain evidence="12">Nanhai2018</strain>
        <tissue evidence="12">Muscle</tissue>
    </source>
</reference>
<comment type="caution">
    <text evidence="12">The sequence shown here is derived from an EMBL/GenBank/DDBJ whole genome shotgun (WGS) entry which is preliminary data.</text>
</comment>
<dbReference type="Gene3D" id="2.60.40.10">
    <property type="entry name" value="Immunoglobulins"/>
    <property type="match status" value="1"/>
</dbReference>
<dbReference type="Pfam" id="PF05586">
    <property type="entry name" value="Ant_C"/>
    <property type="match status" value="1"/>
</dbReference>
<dbReference type="SMART" id="SM00327">
    <property type="entry name" value="VWA"/>
    <property type="match status" value="1"/>
</dbReference>
<dbReference type="InterPro" id="IPR036465">
    <property type="entry name" value="vWFA_dom_sf"/>
</dbReference>